<name>A0ACC1S0F7_9APHY</name>
<gene>
    <name evidence="1" type="ORF">NM688_g7851</name>
</gene>
<comment type="caution">
    <text evidence="1">The sequence shown here is derived from an EMBL/GenBank/DDBJ whole genome shotgun (WGS) entry which is preliminary data.</text>
</comment>
<organism evidence="1 2">
    <name type="scientific">Phlebia brevispora</name>
    <dbReference type="NCBI Taxonomy" id="194682"/>
    <lineage>
        <taxon>Eukaryota</taxon>
        <taxon>Fungi</taxon>
        <taxon>Dikarya</taxon>
        <taxon>Basidiomycota</taxon>
        <taxon>Agaricomycotina</taxon>
        <taxon>Agaricomycetes</taxon>
        <taxon>Polyporales</taxon>
        <taxon>Meruliaceae</taxon>
        <taxon>Phlebia</taxon>
    </lineage>
</organism>
<dbReference type="EMBL" id="JANHOG010001944">
    <property type="protein sequence ID" value="KAJ3529473.1"/>
    <property type="molecule type" value="Genomic_DNA"/>
</dbReference>
<protein>
    <submittedName>
        <fullName evidence="1">Uncharacterized protein</fullName>
    </submittedName>
</protein>
<dbReference type="Proteomes" id="UP001148662">
    <property type="component" value="Unassembled WGS sequence"/>
</dbReference>
<accession>A0ACC1S0F7</accession>
<reference evidence="1" key="1">
    <citation type="submission" date="2022-07" db="EMBL/GenBank/DDBJ databases">
        <title>Genome Sequence of Phlebia brevispora.</title>
        <authorList>
            <person name="Buettner E."/>
        </authorList>
    </citation>
    <scope>NUCLEOTIDE SEQUENCE</scope>
    <source>
        <strain evidence="1">MPL23</strain>
    </source>
</reference>
<proteinExistence type="predicted"/>
<keyword evidence="2" id="KW-1185">Reference proteome</keyword>
<sequence length="652" mass="71066">MRNKFAPFGIVHSLNNALVCLPLEQVDVHAEIVDVSATVTFTQTFWQGHSTQTKRAKYVFPIPAHAAICGFEMSTEDGRTVTAVAKETETAKQEHEQAIQEGKMTGLVVMASGDVFTVSLGCLPSLQMITTKLTYVMDLMEDDSADQIRLLLPVCIGSRYGQPPSEMAGAKVVPPERIRIAVDVFMSGEIRSITSPSHPTVAVNDDAQVQIGNVPSPRRKAAQYACQDFLTEDFVLCVKSDGLDTPRCFAERSPAGTVAMQLAVVPKLTLPNIPEQEYIFLVDRSGSMNGNRIATAKRALVLLLRALPARGTTFNVFSFGSLHDSLWEESRKYDEQSLEEATAHVDSMLANYGGTKLREALEAIFETRCVSLPTSVFVLTDGNTHDLDNTINTVSDAVKAAHTEAPLRIFTLGIGESTSTAMCEGIARVGNGLCLMSAATETILAKCSKLVKASRTVILQDVTIDWGASEGLAIVSPLQGDSLQDIGLRQGPWKLPILYTGFRCTVFALVNAEEFVLPDHVVIQARYTGTDVLKIPVAVQLLEAQSSESPKRPLIQTLAARRIIMDLEDADKAGSSPYKDAIVHLGEQYQLASRYTSFIAVEDRPSTSEDTPEERSPSPSLTSTRHTVAASVHPNHRSAWRLLPKSSFCFCF</sequence>
<evidence type="ECO:0000313" key="2">
    <source>
        <dbReference type="Proteomes" id="UP001148662"/>
    </source>
</evidence>
<evidence type="ECO:0000313" key="1">
    <source>
        <dbReference type="EMBL" id="KAJ3529473.1"/>
    </source>
</evidence>